<dbReference type="GO" id="GO:0030170">
    <property type="term" value="F:pyridoxal phosphate binding"/>
    <property type="evidence" value="ECO:0007669"/>
    <property type="project" value="InterPro"/>
</dbReference>
<feature type="modified residue" description="N6-(pyridoxal phosphate)lysine" evidence="5">
    <location>
        <position position="243"/>
    </location>
</feature>
<comment type="catalytic activity">
    <reaction evidence="5">
        <text>N(2)-acetyl-L-ornithine + 2-oxoglutarate = N-acetyl-L-glutamate 5-semialdehyde + L-glutamate</text>
        <dbReference type="Rhea" id="RHEA:18049"/>
        <dbReference type="ChEBI" id="CHEBI:16810"/>
        <dbReference type="ChEBI" id="CHEBI:29123"/>
        <dbReference type="ChEBI" id="CHEBI:29985"/>
        <dbReference type="ChEBI" id="CHEBI:57805"/>
        <dbReference type="EC" id="2.6.1.11"/>
    </reaction>
</comment>
<keyword evidence="1 5" id="KW-0032">Aminotransferase</keyword>
<dbReference type="AlphaFoldDB" id="L0DTN0"/>
<dbReference type="PANTHER" id="PTHR11986">
    <property type="entry name" value="AMINOTRANSFERASE CLASS III"/>
    <property type="match status" value="1"/>
</dbReference>
<dbReference type="GO" id="GO:0006526">
    <property type="term" value="P:L-arginine biosynthetic process"/>
    <property type="evidence" value="ECO:0007669"/>
    <property type="project" value="UniProtKB-UniRule"/>
</dbReference>
<feature type="binding site" evidence="5">
    <location>
        <position position="271"/>
    </location>
    <ligand>
        <name>N(2)-acetyl-L-ornithine</name>
        <dbReference type="ChEBI" id="CHEBI:57805"/>
    </ligand>
</feature>
<comment type="cofactor">
    <cofactor evidence="5">
        <name>pyridoxal 5'-phosphate</name>
        <dbReference type="ChEBI" id="CHEBI:597326"/>
    </cofactor>
    <text evidence="5">Binds 1 pyridoxal phosphate per subunit.</text>
</comment>
<evidence type="ECO:0000313" key="7">
    <source>
        <dbReference type="Proteomes" id="UP000010809"/>
    </source>
</evidence>
<comment type="similarity">
    <text evidence="5">Belongs to the class-III pyridoxal-phosphate-dependent aminotransferase family. ArgD subfamily.</text>
</comment>
<evidence type="ECO:0000313" key="6">
    <source>
        <dbReference type="EMBL" id="AGA32954.1"/>
    </source>
</evidence>
<dbReference type="Proteomes" id="UP000010809">
    <property type="component" value="Chromosome"/>
</dbReference>
<evidence type="ECO:0000256" key="1">
    <source>
        <dbReference type="ARBA" id="ARBA00022576"/>
    </source>
</evidence>
<feature type="binding site" evidence="5">
    <location>
        <begin position="96"/>
        <end position="97"/>
    </location>
    <ligand>
        <name>pyridoxal 5'-phosphate</name>
        <dbReference type="ChEBI" id="CHEBI:597326"/>
    </ligand>
</feature>
<dbReference type="FunFam" id="3.40.640.10:FF:000004">
    <property type="entry name" value="Acetylornithine aminotransferase"/>
    <property type="match status" value="1"/>
</dbReference>
<feature type="binding site" evidence="5">
    <location>
        <position position="272"/>
    </location>
    <ligand>
        <name>pyridoxal 5'-phosphate</name>
        <dbReference type="ChEBI" id="CHEBI:597326"/>
    </ligand>
</feature>
<dbReference type="STRING" id="1255043.TVNIR_1281"/>
<dbReference type="EMBL" id="CP003989">
    <property type="protein sequence ID" value="AGA32954.1"/>
    <property type="molecule type" value="Genomic_DNA"/>
</dbReference>
<keyword evidence="5" id="KW-0963">Cytoplasm</keyword>
<evidence type="ECO:0000256" key="3">
    <source>
        <dbReference type="ARBA" id="ARBA00022679"/>
    </source>
</evidence>
<dbReference type="GO" id="GO:0003992">
    <property type="term" value="F:N2-acetyl-L-ornithine:2-oxoglutarate 5-aminotransferase activity"/>
    <property type="evidence" value="ECO:0007669"/>
    <property type="project" value="UniProtKB-UniRule"/>
</dbReference>
<feature type="binding site" evidence="5">
    <location>
        <position position="131"/>
    </location>
    <ligand>
        <name>N(2)-acetyl-L-ornithine</name>
        <dbReference type="ChEBI" id="CHEBI:57805"/>
    </ligand>
</feature>
<dbReference type="InterPro" id="IPR050103">
    <property type="entry name" value="Class-III_PLP-dep_AT"/>
</dbReference>
<dbReference type="InterPro" id="IPR015424">
    <property type="entry name" value="PyrdxlP-dep_Trfase"/>
</dbReference>
<comment type="subcellular location">
    <subcellularLocation>
        <location evidence="5">Cytoplasm</location>
    </subcellularLocation>
</comment>
<dbReference type="OrthoDB" id="9770449at2"/>
<dbReference type="InterPro" id="IPR005814">
    <property type="entry name" value="Aminotrans_3"/>
</dbReference>
<dbReference type="InterPro" id="IPR015421">
    <property type="entry name" value="PyrdxlP-dep_Trfase_major"/>
</dbReference>
<keyword evidence="5" id="KW-0055">Arginine biosynthesis</keyword>
<keyword evidence="3 5" id="KW-0808">Transferase</keyword>
<dbReference type="HOGENOM" id="CLU_016922_10_1_6"/>
<feature type="binding site" evidence="5">
    <location>
        <begin position="214"/>
        <end position="217"/>
    </location>
    <ligand>
        <name>pyridoxal 5'-phosphate</name>
        <dbReference type="ChEBI" id="CHEBI:597326"/>
    </ligand>
</feature>
<dbReference type="InterPro" id="IPR049704">
    <property type="entry name" value="Aminotrans_3_PPA_site"/>
</dbReference>
<dbReference type="EC" id="2.6.1.11" evidence="5"/>
<dbReference type="PIRSF" id="PIRSF000521">
    <property type="entry name" value="Transaminase_4ab_Lys_Orn"/>
    <property type="match status" value="1"/>
</dbReference>
<dbReference type="CDD" id="cd00610">
    <property type="entry name" value="OAT_like"/>
    <property type="match status" value="1"/>
</dbReference>
<dbReference type="Gene3D" id="3.90.1150.10">
    <property type="entry name" value="Aspartate Aminotransferase, domain 1"/>
    <property type="match status" value="1"/>
</dbReference>
<evidence type="ECO:0000256" key="2">
    <source>
        <dbReference type="ARBA" id="ARBA00022605"/>
    </source>
</evidence>
<name>L0DTN0_THIND</name>
<reference evidence="6" key="1">
    <citation type="submission" date="2015-12" db="EMBL/GenBank/DDBJ databases">
        <authorList>
            <person name="Tikhonova T.V."/>
            <person name="Pavlov A.R."/>
            <person name="Beletsky A.V."/>
            <person name="Mardanov A.V."/>
            <person name="Sorokin D.Y."/>
            <person name="Ravin N.V."/>
            <person name="Popov V.O."/>
        </authorList>
    </citation>
    <scope>NUCLEOTIDE SEQUENCE</scope>
    <source>
        <strain evidence="6">DSM 14787</strain>
    </source>
</reference>
<dbReference type="RefSeq" id="WP_015258091.1">
    <property type="nucleotide sequence ID" value="NC_019902.2"/>
</dbReference>
<keyword evidence="7" id="KW-1185">Reference proteome</keyword>
<comment type="subunit">
    <text evidence="5">Homodimer.</text>
</comment>
<dbReference type="InterPro" id="IPR015422">
    <property type="entry name" value="PyrdxlP-dep_Trfase_small"/>
</dbReference>
<sequence>MADALQTTYNRLPVAFEYGEGAWLWDTEGRRYLDALSGIAVCGLGHAHPKIAAAIAEQAHTLIHTSNLYRVPLQEQLARRLCALGGMDQAFFCNSGAEANEAAIKLARLHGHRRGIARPKIVVMEGSFHGRTLATLSATGNARIQKGFEPLVEGFVRVPYDDPDAVAALGGDPEIAAILVEPITGEGGIRLPRPGYLQELRELATRHDWLLMLDEIQSGIGRTGQWFAFQHEEIVPDVLSLAKGLGNGVPIGASLVSGRAIDLFTPGSHGTTFGGNPLVCRAALAVLDVMQEEALCEQAARHGDVLLRLLQERLAHRPEVVEIRGRGLMLGIELDRPAAELVRRALDRGLLINVTAERVVRLLPPLITDDDQITEIADTVADIVSRFITKHKEQKVTV</sequence>
<dbReference type="Pfam" id="PF00202">
    <property type="entry name" value="Aminotran_3"/>
    <property type="match status" value="1"/>
</dbReference>
<comment type="miscellaneous">
    <text evidence="5">May also have succinyldiaminopimelate aminotransferase activity, thus carrying out the corresponding step in lysine biosynthesis.</text>
</comment>
<gene>
    <name evidence="6" type="primary">argD [H]</name>
    <name evidence="5" type="synonym">argD</name>
    <name evidence="6" type="ordered locus">TVNIR_1281</name>
</gene>
<dbReference type="InterPro" id="IPR004636">
    <property type="entry name" value="AcOrn/SuccOrn_fam"/>
</dbReference>
<evidence type="ECO:0000256" key="4">
    <source>
        <dbReference type="ARBA" id="ARBA00022898"/>
    </source>
</evidence>
<dbReference type="NCBIfam" id="TIGR00707">
    <property type="entry name" value="argD"/>
    <property type="match status" value="1"/>
</dbReference>
<dbReference type="PATRIC" id="fig|1255043.3.peg.1295"/>
<dbReference type="KEGG" id="tni:TVNIR_1281"/>
<dbReference type="GO" id="GO:0005737">
    <property type="term" value="C:cytoplasm"/>
    <property type="evidence" value="ECO:0007669"/>
    <property type="project" value="UniProtKB-SubCell"/>
</dbReference>
<feature type="binding site" evidence="5">
    <location>
        <position position="128"/>
    </location>
    <ligand>
        <name>pyridoxal 5'-phosphate</name>
        <dbReference type="ChEBI" id="CHEBI:597326"/>
    </ligand>
</feature>
<accession>L0DTN0</accession>
<keyword evidence="2 5" id="KW-0028">Amino-acid biosynthesis</keyword>
<dbReference type="GO" id="GO:0042802">
    <property type="term" value="F:identical protein binding"/>
    <property type="evidence" value="ECO:0007669"/>
    <property type="project" value="TreeGrafter"/>
</dbReference>
<dbReference type="eggNOG" id="COG4992">
    <property type="taxonomic scope" value="Bacteria"/>
</dbReference>
<protein>
    <recommendedName>
        <fullName evidence="5">Acetylornithine aminotransferase</fullName>
        <shortName evidence="5">ACOAT</shortName>
        <ecNumber evidence="5">2.6.1.11</ecNumber>
    </recommendedName>
</protein>
<dbReference type="SUPFAM" id="SSF53383">
    <property type="entry name" value="PLP-dependent transferases"/>
    <property type="match status" value="1"/>
</dbReference>
<dbReference type="PANTHER" id="PTHR11986:SF79">
    <property type="entry name" value="ACETYLORNITHINE AMINOTRANSFERASE, MITOCHONDRIAL"/>
    <property type="match status" value="1"/>
</dbReference>
<dbReference type="UniPathway" id="UPA00068">
    <property type="reaction ID" value="UER00109"/>
</dbReference>
<proteinExistence type="inferred from homology"/>
<dbReference type="PROSITE" id="PS00600">
    <property type="entry name" value="AA_TRANSFER_CLASS_3"/>
    <property type="match status" value="1"/>
</dbReference>
<dbReference type="NCBIfam" id="NF002325">
    <property type="entry name" value="PRK01278.1"/>
    <property type="match status" value="1"/>
</dbReference>
<comment type="pathway">
    <text evidence="5">Amino-acid biosynthesis; L-arginine biosynthesis; N(2)-acetyl-L-ornithine from L-glutamate: step 4/4.</text>
</comment>
<keyword evidence="4 5" id="KW-0663">Pyridoxal phosphate</keyword>
<dbReference type="Gene3D" id="3.40.640.10">
    <property type="entry name" value="Type I PLP-dependent aspartate aminotransferase-like (Major domain)"/>
    <property type="match status" value="1"/>
</dbReference>
<evidence type="ECO:0000256" key="5">
    <source>
        <dbReference type="HAMAP-Rule" id="MF_01107"/>
    </source>
</evidence>
<organism evidence="6 7">
    <name type="scientific">Thioalkalivibrio nitratireducens (strain DSM 14787 / UNIQEM 213 / ALEN2)</name>
    <dbReference type="NCBI Taxonomy" id="1255043"/>
    <lineage>
        <taxon>Bacteria</taxon>
        <taxon>Pseudomonadati</taxon>
        <taxon>Pseudomonadota</taxon>
        <taxon>Gammaproteobacteria</taxon>
        <taxon>Chromatiales</taxon>
        <taxon>Ectothiorhodospiraceae</taxon>
        <taxon>Thioalkalivibrio</taxon>
    </lineage>
</organism>
<dbReference type="HAMAP" id="MF_01107">
    <property type="entry name" value="ArgD_aminotrans_3"/>
    <property type="match status" value="1"/>
</dbReference>